<feature type="binding site" evidence="12">
    <location>
        <position position="166"/>
    </location>
    <ligand>
        <name>Zn(2+)</name>
        <dbReference type="ChEBI" id="CHEBI:29105"/>
        <note>catalytic</note>
    </ligand>
</feature>
<keyword evidence="5 12" id="KW-0862">Zinc</keyword>
<dbReference type="AlphaFoldDB" id="M1VQQ4"/>
<keyword evidence="10" id="KW-0968">Cytoplasmic vesicle</keyword>
<dbReference type="GO" id="GO:0008270">
    <property type="term" value="F:zinc ion binding"/>
    <property type="evidence" value="ECO:0007669"/>
    <property type="project" value="UniProtKB-UniRule"/>
</dbReference>
<evidence type="ECO:0000259" key="14">
    <source>
        <dbReference type="PROSITE" id="PS51864"/>
    </source>
</evidence>
<dbReference type="SMART" id="SM00235">
    <property type="entry name" value="ZnMc"/>
    <property type="match status" value="1"/>
</dbReference>
<dbReference type="MEROPS" id="M12.006"/>
<dbReference type="PROSITE" id="PS51257">
    <property type="entry name" value="PROKAR_LIPOPROTEIN"/>
    <property type="match status" value="1"/>
</dbReference>
<dbReference type="InterPro" id="IPR024079">
    <property type="entry name" value="MetalloPept_cat_dom_sf"/>
</dbReference>
<keyword evidence="9" id="KW-0325">Glycoprotein</keyword>
<proteinExistence type="predicted"/>
<feature type="chain" id="PRO_5005140043" description="Metalloendopeptidase" evidence="13">
    <location>
        <begin position="22"/>
        <end position="261"/>
    </location>
</feature>
<evidence type="ECO:0000256" key="13">
    <source>
        <dbReference type="RuleBase" id="RU361183"/>
    </source>
</evidence>
<keyword evidence="1 12" id="KW-0645">Protease</keyword>
<dbReference type="EMBL" id="AB745730">
    <property type="protein sequence ID" value="BAM93573.1"/>
    <property type="molecule type" value="Genomic_DNA"/>
</dbReference>
<evidence type="ECO:0000256" key="7">
    <source>
        <dbReference type="ARBA" id="ARBA00023145"/>
    </source>
</evidence>
<protein>
    <recommendedName>
        <fullName evidence="13">Metalloendopeptidase</fullName>
        <ecNumber evidence="13">3.4.24.-</ecNumber>
    </recommendedName>
</protein>
<evidence type="ECO:0000256" key="6">
    <source>
        <dbReference type="ARBA" id="ARBA00023049"/>
    </source>
</evidence>
<evidence type="ECO:0000256" key="8">
    <source>
        <dbReference type="ARBA" id="ARBA00023157"/>
    </source>
</evidence>
<organism evidence="15">
    <name type="scientific">Culaea inconstans</name>
    <name type="common">brook stickleback</name>
    <dbReference type="NCBI Taxonomy" id="240156"/>
    <lineage>
        <taxon>Eukaryota</taxon>
        <taxon>Metazoa</taxon>
        <taxon>Chordata</taxon>
        <taxon>Craniata</taxon>
        <taxon>Vertebrata</taxon>
        <taxon>Euteleostomi</taxon>
        <taxon>Actinopterygii</taxon>
        <taxon>Neopterygii</taxon>
        <taxon>Teleostei</taxon>
        <taxon>Neoteleostei</taxon>
        <taxon>Acanthomorphata</taxon>
        <taxon>Eupercaria</taxon>
        <taxon>Perciformes</taxon>
        <taxon>Cottioidei</taxon>
        <taxon>Gasterosteales</taxon>
        <taxon>Gasterosteidae</taxon>
        <taxon>Culaea</taxon>
    </lineage>
</organism>
<evidence type="ECO:0000256" key="9">
    <source>
        <dbReference type="ARBA" id="ARBA00023180"/>
    </source>
</evidence>
<dbReference type="PRINTS" id="PR00480">
    <property type="entry name" value="ASTACIN"/>
</dbReference>
<keyword evidence="6 12" id="KW-0482">Metalloprotease</keyword>
<evidence type="ECO:0000256" key="10">
    <source>
        <dbReference type="ARBA" id="ARBA00023329"/>
    </source>
</evidence>
<keyword evidence="3 13" id="KW-0732">Signal</keyword>
<evidence type="ECO:0000256" key="12">
    <source>
        <dbReference type="PROSITE-ProRule" id="PRU01211"/>
    </source>
</evidence>
<dbReference type="InterPro" id="IPR006026">
    <property type="entry name" value="Peptidase_Metallo"/>
</dbReference>
<feature type="active site" evidence="12">
    <location>
        <position position="163"/>
    </location>
</feature>
<gene>
    <name evidence="15" type="primary">CiLCE1</name>
</gene>
<sequence length="261" mass="29344">MDLRAAFSLLLVLGLSCAAEGLHHNNATIDNEEDLTTIIMKMNKGSEGYLLEGDMLIPTKRNAIKCSKADNSCLWQKGASGYVEVPFVISNSYDDNDKSVISTAMNEFRDKTCIRFVPRSRETAYLSIESRFGCYSSVGRTGDKQVVSLATYGCVKKGLVEHELLHALGFYHEHTRNDRDNYVTIQWDNISSGMEYNFVKQESDYLNTPYDYTSVMHYGKTAFANPGTESIIPIPDSTVPIGQRLAMSDIDILRIKRLYKC</sequence>
<evidence type="ECO:0000256" key="5">
    <source>
        <dbReference type="ARBA" id="ARBA00022833"/>
    </source>
</evidence>
<comment type="cofactor">
    <cofactor evidence="12 13">
        <name>Zn(2+)</name>
        <dbReference type="ChEBI" id="CHEBI:29105"/>
    </cofactor>
    <text evidence="12 13">Binds 1 zinc ion per subunit.</text>
</comment>
<keyword evidence="4 12" id="KW-0378">Hydrolase</keyword>
<evidence type="ECO:0000313" key="15">
    <source>
        <dbReference type="EMBL" id="BAM93573.1"/>
    </source>
</evidence>
<dbReference type="EC" id="3.4.24.-" evidence="13"/>
<evidence type="ECO:0000256" key="2">
    <source>
        <dbReference type="ARBA" id="ARBA00022723"/>
    </source>
</evidence>
<evidence type="ECO:0000256" key="1">
    <source>
        <dbReference type="ARBA" id="ARBA00022670"/>
    </source>
</evidence>
<keyword evidence="8" id="KW-1015">Disulfide bond</keyword>
<comment type="caution">
    <text evidence="12">Lacks conserved residue(s) required for the propagation of feature annotation.</text>
</comment>
<feature type="domain" description="Peptidase M12A" evidence="14">
    <location>
        <begin position="62"/>
        <end position="261"/>
    </location>
</feature>
<dbReference type="Pfam" id="PF01400">
    <property type="entry name" value="Astacin"/>
    <property type="match status" value="1"/>
</dbReference>
<dbReference type="SUPFAM" id="SSF55486">
    <property type="entry name" value="Metalloproteases ('zincins'), catalytic domain"/>
    <property type="match status" value="1"/>
</dbReference>
<evidence type="ECO:0000256" key="3">
    <source>
        <dbReference type="ARBA" id="ARBA00022729"/>
    </source>
</evidence>
<reference evidence="15" key="1">
    <citation type="submission" date="2012-09" db="EMBL/GenBank/DDBJ databases">
        <title>Sub-functionalization of duplicated genes in the evolution of nine-spined stickleback hatching enzyme.</title>
        <authorList>
            <person name="Kawaguchi M."/>
            <person name="Takahashi H."/>
            <person name="Takehana Y."/>
            <person name="Naruse K."/>
            <person name="Nishida M."/>
            <person name="Yasumasu S."/>
        </authorList>
    </citation>
    <scope>NUCLEOTIDE SEQUENCE</scope>
</reference>
<dbReference type="PANTHER" id="PTHR10127:SF839">
    <property type="entry name" value="HATCHING ENZYME 1.2-RELATED"/>
    <property type="match status" value="1"/>
</dbReference>
<dbReference type="PANTHER" id="PTHR10127">
    <property type="entry name" value="DISCOIDIN, CUB, EGF, LAMININ , AND ZINC METALLOPROTEASE DOMAIN CONTAINING"/>
    <property type="match status" value="1"/>
</dbReference>
<dbReference type="FunFam" id="3.40.390.10:FF:000040">
    <property type="entry name" value="Metalloendopeptidase"/>
    <property type="match status" value="1"/>
</dbReference>
<name>M1VQQ4_9TELE</name>
<feature type="binding site" evidence="12">
    <location>
        <position position="172"/>
    </location>
    <ligand>
        <name>Zn(2+)</name>
        <dbReference type="ChEBI" id="CHEBI:29105"/>
        <note>catalytic</note>
    </ligand>
</feature>
<dbReference type="GO" id="GO:0006508">
    <property type="term" value="P:proteolysis"/>
    <property type="evidence" value="ECO:0007669"/>
    <property type="project" value="UniProtKB-KW"/>
</dbReference>
<dbReference type="PROSITE" id="PS51864">
    <property type="entry name" value="ASTACIN"/>
    <property type="match status" value="1"/>
</dbReference>
<dbReference type="CDD" id="cd04283">
    <property type="entry name" value="ZnMc_hatching_enzyme"/>
    <property type="match status" value="1"/>
</dbReference>
<feature type="binding site" evidence="12">
    <location>
        <position position="162"/>
    </location>
    <ligand>
        <name>Zn(2+)</name>
        <dbReference type="ChEBI" id="CHEBI:29105"/>
        <note>catalytic</note>
    </ligand>
</feature>
<comment type="subcellular location">
    <subcellularLocation>
        <location evidence="11">Zymogen granule</location>
    </subcellularLocation>
</comment>
<dbReference type="InterPro" id="IPR001506">
    <property type="entry name" value="Peptidase_M12A"/>
</dbReference>
<dbReference type="Gene3D" id="3.40.390.10">
    <property type="entry name" value="Collagenase (Catalytic Domain)"/>
    <property type="match status" value="1"/>
</dbReference>
<keyword evidence="2 12" id="KW-0479">Metal-binding</keyword>
<evidence type="ECO:0000256" key="11">
    <source>
        <dbReference type="ARBA" id="ARBA00024324"/>
    </source>
</evidence>
<dbReference type="GO" id="GO:0042588">
    <property type="term" value="C:zymogen granule"/>
    <property type="evidence" value="ECO:0007669"/>
    <property type="project" value="UniProtKB-SubCell"/>
</dbReference>
<feature type="signal peptide" evidence="13">
    <location>
        <begin position="1"/>
        <end position="21"/>
    </location>
</feature>
<keyword evidence="7" id="KW-0865">Zymogen</keyword>
<accession>M1VQQ4</accession>
<dbReference type="GO" id="GO:0004222">
    <property type="term" value="F:metalloendopeptidase activity"/>
    <property type="evidence" value="ECO:0007669"/>
    <property type="project" value="UniProtKB-UniRule"/>
</dbReference>
<evidence type="ECO:0000256" key="4">
    <source>
        <dbReference type="ARBA" id="ARBA00022801"/>
    </source>
</evidence>
<dbReference type="InterPro" id="IPR034039">
    <property type="entry name" value="ZnMP_hatching_enz"/>
</dbReference>